<proteinExistence type="predicted"/>
<dbReference type="GO" id="GO:0097352">
    <property type="term" value="P:autophagosome maturation"/>
    <property type="evidence" value="ECO:0007669"/>
    <property type="project" value="TreeGrafter"/>
</dbReference>
<feature type="domain" description="Epg5-like central TPR repeats" evidence="1">
    <location>
        <begin position="1"/>
        <end position="262"/>
    </location>
</feature>
<dbReference type="EMBL" id="HACG01021597">
    <property type="protein sequence ID" value="CEK68462.1"/>
    <property type="molecule type" value="Transcribed_RNA"/>
</dbReference>
<reference evidence="2" key="1">
    <citation type="submission" date="2014-12" db="EMBL/GenBank/DDBJ databases">
        <title>Insight into the proteome of Arion vulgaris.</title>
        <authorList>
            <person name="Aradska J."/>
            <person name="Bulat T."/>
            <person name="Smidak R."/>
            <person name="Sarate P."/>
            <person name="Gangsoo J."/>
            <person name="Sialana F."/>
            <person name="Bilban M."/>
            <person name="Lubec G."/>
        </authorList>
    </citation>
    <scope>NUCLEOTIDE SEQUENCE</scope>
    <source>
        <tissue evidence="2">Skin</tissue>
    </source>
</reference>
<dbReference type="AlphaFoldDB" id="A0A0B6ZJB3"/>
<evidence type="ECO:0000313" key="2">
    <source>
        <dbReference type="EMBL" id="CEK68462.1"/>
    </source>
</evidence>
<dbReference type="PANTHER" id="PTHR31139">
    <property type="entry name" value="ECTOPIC P GRANULES PROTEIN 5 HOMOLOG"/>
    <property type="match status" value="1"/>
</dbReference>
<protein>
    <recommendedName>
        <fullName evidence="1">Epg5-like central TPR repeats domain-containing protein</fullName>
    </recommendedName>
</protein>
<evidence type="ECO:0000259" key="1">
    <source>
        <dbReference type="Pfam" id="PF26103"/>
    </source>
</evidence>
<gene>
    <name evidence="2" type="primary">ORF66396</name>
</gene>
<feature type="non-terminal residue" evidence="2">
    <location>
        <position position="373"/>
    </location>
</feature>
<organism evidence="2">
    <name type="scientific">Arion vulgaris</name>
    <dbReference type="NCBI Taxonomy" id="1028688"/>
    <lineage>
        <taxon>Eukaryota</taxon>
        <taxon>Metazoa</taxon>
        <taxon>Spiralia</taxon>
        <taxon>Lophotrochozoa</taxon>
        <taxon>Mollusca</taxon>
        <taxon>Gastropoda</taxon>
        <taxon>Heterobranchia</taxon>
        <taxon>Euthyneura</taxon>
        <taxon>Panpulmonata</taxon>
        <taxon>Eupulmonata</taxon>
        <taxon>Stylommatophora</taxon>
        <taxon>Helicina</taxon>
        <taxon>Arionoidea</taxon>
        <taxon>Arionidae</taxon>
        <taxon>Arion</taxon>
    </lineage>
</organism>
<dbReference type="InterPro" id="IPR051436">
    <property type="entry name" value="Autophagy-related_EPG5"/>
</dbReference>
<feature type="non-terminal residue" evidence="2">
    <location>
        <position position="1"/>
    </location>
</feature>
<dbReference type="PANTHER" id="PTHR31139:SF4">
    <property type="entry name" value="ECTOPIC P GRANULES PROTEIN 5 HOMOLOG"/>
    <property type="match status" value="1"/>
</dbReference>
<accession>A0A0B6ZJB3</accession>
<dbReference type="InterPro" id="IPR059030">
    <property type="entry name" value="TPR_Epg5_mid"/>
</dbReference>
<dbReference type="Pfam" id="PF26103">
    <property type="entry name" value="TPR_Epg5"/>
    <property type="match status" value="1"/>
</dbReference>
<sequence length="373" mass="42282">ILQGSAAERLHTKVWETLLKSCFTERVINSDSFSRERADSIFDRSEIETCVDFKLSTVQVKGLLDWLSSFFLHARMADTEIMTFGLYSKWGRYVPYVSLMMGALARGYVTKVVNGSDDMSPYQIMALLWQPVVTVYSPWIQPLVAADGVMTSPWVESDDTLAVDVVSSFRKTAHFIYQQMHIKHPASSSGVLSLLLMYYMSGLSTKNSVSHIIFTFVSELKQLPWQELRPDLQLLETMVKMKEVASPCCFTLIGHILPHIQWQSLMSHFLTQQNTELTSRMQAGLAILLVQSYVDPKFSQDEKVCHLLSEAQTFDWSMVTPDGYSCVCSWFMQLCDSKCVLAERTSNLALGIRLLKEVAGFKADIAWTEQLSI</sequence>
<dbReference type="GO" id="GO:0005737">
    <property type="term" value="C:cytoplasm"/>
    <property type="evidence" value="ECO:0007669"/>
    <property type="project" value="TreeGrafter"/>
</dbReference>
<name>A0A0B6ZJB3_9EUPU</name>